<accession>A0A3N5Y089</accession>
<comment type="function">
    <text evidence="9">Part of the Sec protein translocase complex. Interacts with the SecYEG preprotein conducting channel. SecDF uses the proton motive force (PMF) to complete protein translocation after the ATP-dependent function of SecA.</text>
</comment>
<dbReference type="InterPro" id="IPR022646">
    <property type="entry name" value="SecD/SecF_CS"/>
</dbReference>
<evidence type="ECO:0000256" key="6">
    <source>
        <dbReference type="ARBA" id="ARBA00022989"/>
    </source>
</evidence>
<keyword evidence="4 9" id="KW-0812">Transmembrane</keyword>
<dbReference type="Pfam" id="PF02355">
    <property type="entry name" value="SecD_SecF_C"/>
    <property type="match status" value="1"/>
</dbReference>
<organism evidence="11 12">
    <name type="scientific">Alteromonas sediminis</name>
    <dbReference type="NCBI Taxonomy" id="2259342"/>
    <lineage>
        <taxon>Bacteria</taxon>
        <taxon>Pseudomonadati</taxon>
        <taxon>Pseudomonadota</taxon>
        <taxon>Gammaproteobacteria</taxon>
        <taxon>Alteromonadales</taxon>
        <taxon>Alteromonadaceae</taxon>
        <taxon>Alteromonas/Salinimonas group</taxon>
        <taxon>Alteromonas</taxon>
    </lineage>
</organism>
<dbReference type="GO" id="GO:0065002">
    <property type="term" value="P:intracellular protein transmembrane transport"/>
    <property type="evidence" value="ECO:0007669"/>
    <property type="project" value="UniProtKB-UniRule"/>
</dbReference>
<dbReference type="PANTHER" id="PTHR30081:SF8">
    <property type="entry name" value="PROTEIN TRANSLOCASE SUBUNIT SECF"/>
    <property type="match status" value="1"/>
</dbReference>
<protein>
    <recommendedName>
        <fullName evidence="9">Protein-export membrane protein SecF</fullName>
    </recommendedName>
</protein>
<dbReference type="GO" id="GO:0015450">
    <property type="term" value="F:protein-transporting ATPase activity"/>
    <property type="evidence" value="ECO:0007669"/>
    <property type="project" value="InterPro"/>
</dbReference>
<comment type="caution">
    <text evidence="9">Lacks conserved residue(s) required for the propagation of feature annotation.</text>
</comment>
<evidence type="ECO:0000256" key="5">
    <source>
        <dbReference type="ARBA" id="ARBA00022927"/>
    </source>
</evidence>
<evidence type="ECO:0000256" key="4">
    <source>
        <dbReference type="ARBA" id="ARBA00022692"/>
    </source>
</evidence>
<keyword evidence="8 9" id="KW-0472">Membrane</keyword>
<keyword evidence="3 9" id="KW-1003">Cell membrane</keyword>
<evidence type="ECO:0000313" key="12">
    <source>
        <dbReference type="Proteomes" id="UP000275281"/>
    </source>
</evidence>
<gene>
    <name evidence="9 11" type="primary">secF</name>
    <name evidence="11" type="ORF">DRW07_10165</name>
</gene>
<dbReference type="Gene3D" id="1.20.1640.10">
    <property type="entry name" value="Multidrug efflux transporter AcrB transmembrane domain"/>
    <property type="match status" value="1"/>
</dbReference>
<dbReference type="Proteomes" id="UP000275281">
    <property type="component" value="Unassembled WGS sequence"/>
</dbReference>
<dbReference type="InterPro" id="IPR005665">
    <property type="entry name" value="SecF_bac"/>
</dbReference>
<evidence type="ECO:0000256" key="3">
    <source>
        <dbReference type="ARBA" id="ARBA00022475"/>
    </source>
</evidence>
<comment type="subcellular location">
    <subcellularLocation>
        <location evidence="1 9">Cell membrane</location>
        <topology evidence="1 9">Multi-pass membrane protein</topology>
    </subcellularLocation>
</comment>
<dbReference type="GO" id="GO:0043952">
    <property type="term" value="P:protein transport by the Sec complex"/>
    <property type="evidence" value="ECO:0007669"/>
    <property type="project" value="UniProtKB-UniRule"/>
</dbReference>
<dbReference type="GO" id="GO:0006605">
    <property type="term" value="P:protein targeting"/>
    <property type="evidence" value="ECO:0007669"/>
    <property type="project" value="UniProtKB-UniRule"/>
</dbReference>
<feature type="transmembrane region" description="Helical" evidence="9">
    <location>
        <begin position="124"/>
        <end position="141"/>
    </location>
</feature>
<comment type="similarity">
    <text evidence="9">Belongs to the SecD/SecF family. SecF subfamily.</text>
</comment>
<dbReference type="AlphaFoldDB" id="A0A3N5Y089"/>
<comment type="caution">
    <text evidence="11">The sequence shown here is derived from an EMBL/GenBank/DDBJ whole genome shotgun (WGS) entry which is preliminary data.</text>
</comment>
<dbReference type="GO" id="GO:0005886">
    <property type="term" value="C:plasma membrane"/>
    <property type="evidence" value="ECO:0007669"/>
    <property type="project" value="UniProtKB-SubCell"/>
</dbReference>
<proteinExistence type="inferred from homology"/>
<comment type="subunit">
    <text evidence="9">Forms a complex with SecD. Part of the essential Sec protein translocation apparatus which comprises SecA, SecYEG and auxiliary proteins SecDF-YajC and YidC.</text>
</comment>
<dbReference type="NCBIfam" id="TIGR00966">
    <property type="entry name" value="transloc_SecF"/>
    <property type="match status" value="1"/>
</dbReference>
<evidence type="ECO:0000259" key="10">
    <source>
        <dbReference type="Pfam" id="PF02355"/>
    </source>
</evidence>
<dbReference type="PRINTS" id="PR01755">
    <property type="entry name" value="SECFTRNLCASE"/>
</dbReference>
<feature type="transmembrane region" description="Helical" evidence="9">
    <location>
        <begin position="227"/>
        <end position="245"/>
    </location>
</feature>
<dbReference type="OrthoDB" id="9774769at2"/>
<feature type="transmembrane region" description="Helical" evidence="9">
    <location>
        <begin position="251"/>
        <end position="277"/>
    </location>
</feature>
<feature type="transmembrane region" description="Helical" evidence="9">
    <location>
        <begin position="148"/>
        <end position="169"/>
    </location>
</feature>
<evidence type="ECO:0000256" key="2">
    <source>
        <dbReference type="ARBA" id="ARBA00022448"/>
    </source>
</evidence>
<dbReference type="HAMAP" id="MF_01464_B">
    <property type="entry name" value="SecF_B"/>
    <property type="match status" value="1"/>
</dbReference>
<dbReference type="PANTHER" id="PTHR30081">
    <property type="entry name" value="PROTEIN-EXPORT MEMBRANE PROTEIN SEC"/>
    <property type="match status" value="1"/>
</dbReference>
<keyword evidence="7 9" id="KW-0811">Translocation</keyword>
<dbReference type="EMBL" id="RPOK01000003">
    <property type="protein sequence ID" value="RPJ66450.1"/>
    <property type="molecule type" value="Genomic_DNA"/>
</dbReference>
<dbReference type="InterPro" id="IPR048634">
    <property type="entry name" value="SecD_SecF_C"/>
</dbReference>
<dbReference type="NCBIfam" id="TIGR00916">
    <property type="entry name" value="2A0604s01"/>
    <property type="match status" value="1"/>
</dbReference>
<reference evidence="11 12" key="1">
    <citation type="submission" date="2018-11" db="EMBL/GenBank/DDBJ databases">
        <authorList>
            <person name="Ye M.-Q."/>
            <person name="Du Z.-J."/>
        </authorList>
    </citation>
    <scope>NUCLEOTIDE SEQUENCE [LARGE SCALE GENOMIC DNA]</scope>
    <source>
        <strain evidence="11 12">U0105</strain>
    </source>
</reference>
<evidence type="ECO:0000256" key="1">
    <source>
        <dbReference type="ARBA" id="ARBA00004651"/>
    </source>
</evidence>
<feature type="domain" description="Protein export membrane protein SecD/SecF C-terminal" evidence="10">
    <location>
        <begin position="103"/>
        <end position="275"/>
    </location>
</feature>
<dbReference type="InterPro" id="IPR022813">
    <property type="entry name" value="SecD/SecF_arch_bac"/>
</dbReference>
<keyword evidence="5 9" id="KW-0653">Protein transport</keyword>
<evidence type="ECO:0000256" key="7">
    <source>
        <dbReference type="ARBA" id="ARBA00023010"/>
    </source>
</evidence>
<evidence type="ECO:0000256" key="9">
    <source>
        <dbReference type="HAMAP-Rule" id="MF_01464"/>
    </source>
</evidence>
<keyword evidence="12" id="KW-1185">Reference proteome</keyword>
<evidence type="ECO:0000313" key="11">
    <source>
        <dbReference type="EMBL" id="RPJ66450.1"/>
    </source>
</evidence>
<evidence type="ECO:0000256" key="8">
    <source>
        <dbReference type="ARBA" id="ARBA00023136"/>
    </source>
</evidence>
<dbReference type="Pfam" id="PF07549">
    <property type="entry name" value="Sec_GG"/>
    <property type="match status" value="1"/>
</dbReference>
<dbReference type="InterPro" id="IPR055344">
    <property type="entry name" value="SecD_SecF_C_bact"/>
</dbReference>
<name>A0A3N5Y089_9ALTE</name>
<feature type="transmembrane region" description="Helical" evidence="9">
    <location>
        <begin position="175"/>
        <end position="196"/>
    </location>
</feature>
<dbReference type="RefSeq" id="WP_124027808.1">
    <property type="nucleotide sequence ID" value="NZ_JBHRSN010000006.1"/>
</dbReference>
<keyword evidence="6 9" id="KW-1133">Transmembrane helix</keyword>
<keyword evidence="2 9" id="KW-0813">Transport</keyword>
<dbReference type="InterPro" id="IPR022645">
    <property type="entry name" value="SecD/SecF_bac"/>
</dbReference>
<dbReference type="SUPFAM" id="SSF82866">
    <property type="entry name" value="Multidrug efflux transporter AcrB transmembrane domain"/>
    <property type="match status" value="1"/>
</dbReference>
<sequence>MTRFRQIGLVLAAVALFFSLIALTSKGLNYGIEFTGGVVTEFTASVPLTQNHLLSVFEPYIQEEFRINGSQDGMSWSIRQSDNSSIAAQREVIQKVAEENSLPIQLQESVFIGSQIGEELIEKGGLALLFSALCMMAYVTFRFEWRLASSAIFALLHDVFVVLGCFAWFQVRFDLSVLAGLLAIMGYSLNDSIIVGDRIRELLISKKHNQLNSLVNLAVKSTFRRTLITSGTTLATIIAIGLMAGDVLGSFALSLGIGVVVGTFSSIFVAATLPVVLGLGLDAYDIPDFDTTHGDGPERVTE</sequence>